<proteinExistence type="predicted"/>
<dbReference type="InterPro" id="IPR036390">
    <property type="entry name" value="WH_DNA-bd_sf"/>
</dbReference>
<dbReference type="RefSeq" id="WP_154756768.1">
    <property type="nucleotide sequence ID" value="NZ_WMBA01000013.1"/>
</dbReference>
<dbReference type="EMBL" id="WMBA01000013">
    <property type="protein sequence ID" value="MTD54546.1"/>
    <property type="molecule type" value="Genomic_DNA"/>
</dbReference>
<reference evidence="1 2" key="1">
    <citation type="submission" date="2019-11" db="EMBL/GenBank/DDBJ databases">
        <title>Draft genome of Amycolatopsis RM579.</title>
        <authorList>
            <person name="Duangmal K."/>
            <person name="Mingma R."/>
        </authorList>
    </citation>
    <scope>NUCLEOTIDE SEQUENCE [LARGE SCALE GENOMIC DNA]</scope>
    <source>
        <strain evidence="1 2">RM579</strain>
    </source>
</reference>
<evidence type="ECO:0000313" key="2">
    <source>
        <dbReference type="Proteomes" id="UP000440096"/>
    </source>
</evidence>
<evidence type="ECO:0000313" key="1">
    <source>
        <dbReference type="EMBL" id="MTD54546.1"/>
    </source>
</evidence>
<comment type="caution">
    <text evidence="1">The sequence shown here is derived from an EMBL/GenBank/DDBJ whole genome shotgun (WGS) entry which is preliminary data.</text>
</comment>
<organism evidence="1 2">
    <name type="scientific">Amycolatopsis pithecellobii</name>
    <dbReference type="NCBI Taxonomy" id="664692"/>
    <lineage>
        <taxon>Bacteria</taxon>
        <taxon>Bacillati</taxon>
        <taxon>Actinomycetota</taxon>
        <taxon>Actinomycetes</taxon>
        <taxon>Pseudonocardiales</taxon>
        <taxon>Pseudonocardiaceae</taxon>
        <taxon>Amycolatopsis</taxon>
    </lineage>
</organism>
<protein>
    <recommendedName>
        <fullName evidence="3">MarR family transcriptional regulator</fullName>
    </recommendedName>
</protein>
<keyword evidence="2" id="KW-1185">Reference proteome</keyword>
<dbReference type="AlphaFoldDB" id="A0A6N7Z574"/>
<evidence type="ECO:0008006" key="3">
    <source>
        <dbReference type="Google" id="ProtNLM"/>
    </source>
</evidence>
<dbReference type="InterPro" id="IPR036388">
    <property type="entry name" value="WH-like_DNA-bd_sf"/>
</dbReference>
<name>A0A6N7Z574_9PSEU</name>
<gene>
    <name evidence="1" type="ORF">GKO32_11235</name>
</gene>
<accession>A0A6N7Z574</accession>
<sequence length="164" mass="18092">MTGADEGPFNRLTPIGLLLNGLSAALTDYVDRTLRLRNGIGRLHWQILSTVHDTPGIEARSISERGRAMFDEETFDAIVADLTSAGWVHADDSAGRVRLTLTGDGLETYRKARRTQAETRELVTEGLSEEDYEFIIHGLETMLANTERAIAGLEPPTPSPEDNR</sequence>
<dbReference type="OrthoDB" id="3697068at2"/>
<dbReference type="Proteomes" id="UP000440096">
    <property type="component" value="Unassembled WGS sequence"/>
</dbReference>
<dbReference type="Gene3D" id="1.10.10.10">
    <property type="entry name" value="Winged helix-like DNA-binding domain superfamily/Winged helix DNA-binding domain"/>
    <property type="match status" value="1"/>
</dbReference>
<dbReference type="SUPFAM" id="SSF46785">
    <property type="entry name" value="Winged helix' DNA-binding domain"/>
    <property type="match status" value="1"/>
</dbReference>